<evidence type="ECO:0000259" key="5">
    <source>
        <dbReference type="Pfam" id="PF13524"/>
    </source>
</evidence>
<dbReference type="Pfam" id="PF13524">
    <property type="entry name" value="Glyco_trans_1_2"/>
    <property type="match status" value="1"/>
</dbReference>
<feature type="region of interest" description="Disordered" evidence="2">
    <location>
        <begin position="152"/>
        <end position="171"/>
    </location>
</feature>
<feature type="domain" description="Glycosyl transferase family 1" evidence="3">
    <location>
        <begin position="1080"/>
        <end position="1226"/>
    </location>
</feature>
<dbReference type="STRING" id="631454.N177_3774"/>
<keyword evidence="1" id="KW-0802">TPR repeat</keyword>
<dbReference type="InterPro" id="IPR028098">
    <property type="entry name" value="Glyco_trans_4-like_N"/>
</dbReference>
<proteinExistence type="predicted"/>
<gene>
    <name evidence="6" type="ORF">N177_3774</name>
</gene>
<evidence type="ECO:0000313" key="7">
    <source>
        <dbReference type="Proteomes" id="UP000017819"/>
    </source>
</evidence>
<dbReference type="eggNOG" id="COG0457">
    <property type="taxonomic scope" value="Bacteria"/>
</dbReference>
<feature type="domain" description="Spore protein YkvP/CgeB glycosyl transferase-like" evidence="5">
    <location>
        <begin position="699"/>
        <end position="844"/>
    </location>
</feature>
<dbReference type="RefSeq" id="WP_023433884.1">
    <property type="nucleotide sequence ID" value="NZ_AWXZ01000040.1"/>
</dbReference>
<evidence type="ECO:0000259" key="3">
    <source>
        <dbReference type="Pfam" id="PF00534"/>
    </source>
</evidence>
<dbReference type="PANTHER" id="PTHR45947:SF3">
    <property type="entry name" value="SULFOQUINOVOSYL TRANSFERASE SQD2"/>
    <property type="match status" value="1"/>
</dbReference>
<feature type="domain" description="Glycosyltransferase subfamily 4-like N-terminal" evidence="4">
    <location>
        <begin position="877"/>
        <end position="1070"/>
    </location>
</feature>
<dbReference type="SUPFAM" id="SSF53756">
    <property type="entry name" value="UDP-Glycosyltransferase/glycogen phosphorylase"/>
    <property type="match status" value="2"/>
</dbReference>
<dbReference type="Proteomes" id="UP000017819">
    <property type="component" value="Unassembled WGS sequence"/>
</dbReference>
<dbReference type="SMART" id="SM00028">
    <property type="entry name" value="TPR"/>
    <property type="match status" value="4"/>
</dbReference>
<sequence length="1281" mass="143023">MKLRRLFPRTASLRRRGGVSREVEAGNRANAERRWPDAERHYAAALAKDPSLTGVWVQYGHALKEQGFVDRAVTAYRLALGFDPQQADTHLQLGHALKLLGEKVRAAESYRRASIVDPGFIESRKELQALGEPLPGPNETLSKEALEREALKGGHRDVLEGRQAGAGEEPREEMQLAAADIASRNGAGRELVDLFDSGFYKLQARRHGLSSGASHEESLQHFFRTGLAKMLPIRQGLEFDPLFYSETYLPGMPFKPENAYRHWVTVGLRQSHHPNRPAWVRNYVGATSPDLDALGLETWHHVCAGGQSFPNWVSLFKAYADGGVLDARCVLSSSPDATGLLIGIAERLLKDGRTDEALRVFQRIMLTRPGNARVRRRVANMLLERGFYAEAAEHYRILATDEAGRAEALLNLSFCYERTGDLPRTLDILRDATAAAPGDRGIREHFHAVCKQHIDRTWALAQATARMGDSQAAQRLLVDAASFVAGLTEPDEQLPARPVKSVAIVGNKDLPQCYLYRIEQKMEHLEAAGYRVKLYDVHTEVPDYLAEAAGFEAVIFYRVLAFQHIIEAVQKSRELGIVTFYEIDDLVFDAELYPPSYESYGGLITRDEYIGLEMGVPLCAEAMSLCDYGIASTPPLACHMERFVRSGLVFVHRNAFGAKHEAFRRKPPVATASDAVTIFYGSGTKAHKEDFQEFVEPALVEAVRRHGDRVNIVLVGHITRTDRLKSIEKHVTYVDATWDVDAYWSMLAVADINLAVLRPSEMADAKSEIKWLEAAMLGVPSLVSDTATYREVVKDGETGFLARTVADWTKTLDRLIADRDLRRRVGAAARRQVEEEYGIDAMAGNIRRILEEAVPVEEARKRPLVAIVNVFYPPQAIGGATRVVHDNVRDLQRLYGDRCDFVVFTTIEGDRRAYHTITYAQDGVRVLGVVAPDNPRIDQVVQDPKMEEAVERFLDIAQPDLAHFHCIQRLTVGAVEAALNRDIPYVVTVHDGWWISDRQFLVDAAGHLDLYDYGQPYRTAKSSGKDAFERLMRLRRPLMEARKVLAVSEPFAEIYRQCGVPNVQAVPNGVSDLPQVHRVPSPDGKVRLGFIGSMSNHKGWHLVEHALRNGRFENLRLLVVDHGMAAGEERDEMWGATEVAFRPKWPQARIGDLYGTLDVLLAPSVWPESYGLVTREALLCGCWAVASDRGSIGEDIQHGVNGYRISVEDSEPLTEVLEAMNKDPQRYLQSPPPHTKLRMSEDQARDLFEIYAELLGWSDVIPDALPGESDEQGLQIAAGTA</sequence>
<dbReference type="InterPro" id="IPR055259">
    <property type="entry name" value="YkvP/CgeB_Glyco_trans-like"/>
</dbReference>
<dbReference type="PATRIC" id="fig|631454.5.peg.3727"/>
<protein>
    <recommendedName>
        <fullName evidence="8">Glycosyltransferase</fullName>
    </recommendedName>
</protein>
<dbReference type="eggNOG" id="COG0438">
    <property type="taxonomic scope" value="Bacteria"/>
</dbReference>
<evidence type="ECO:0000256" key="2">
    <source>
        <dbReference type="SAM" id="MobiDB-lite"/>
    </source>
</evidence>
<dbReference type="Gene3D" id="1.25.40.10">
    <property type="entry name" value="Tetratricopeptide repeat domain"/>
    <property type="match status" value="2"/>
</dbReference>
<dbReference type="SUPFAM" id="SSF48452">
    <property type="entry name" value="TPR-like"/>
    <property type="match status" value="1"/>
</dbReference>
<dbReference type="InterPro" id="IPR019734">
    <property type="entry name" value="TPR_rpt"/>
</dbReference>
<name>V4T7P9_9HYPH</name>
<dbReference type="GO" id="GO:0016757">
    <property type="term" value="F:glycosyltransferase activity"/>
    <property type="evidence" value="ECO:0007669"/>
    <property type="project" value="InterPro"/>
</dbReference>
<evidence type="ECO:0000313" key="6">
    <source>
        <dbReference type="EMBL" id="ESR22638.1"/>
    </source>
</evidence>
<evidence type="ECO:0000256" key="1">
    <source>
        <dbReference type="PROSITE-ProRule" id="PRU00339"/>
    </source>
</evidence>
<dbReference type="Gene3D" id="3.40.50.2000">
    <property type="entry name" value="Glycogen Phosphorylase B"/>
    <property type="match status" value="3"/>
</dbReference>
<dbReference type="Pfam" id="PF13432">
    <property type="entry name" value="TPR_16"/>
    <property type="match status" value="1"/>
</dbReference>
<organism evidence="6 7">
    <name type="scientific">Lutibaculum baratangense AMV1</name>
    <dbReference type="NCBI Taxonomy" id="631454"/>
    <lineage>
        <taxon>Bacteria</taxon>
        <taxon>Pseudomonadati</taxon>
        <taxon>Pseudomonadota</taxon>
        <taxon>Alphaproteobacteria</taxon>
        <taxon>Hyphomicrobiales</taxon>
        <taxon>Tepidamorphaceae</taxon>
        <taxon>Lutibaculum</taxon>
    </lineage>
</organism>
<accession>V4T7P9</accession>
<dbReference type="Pfam" id="PF13439">
    <property type="entry name" value="Glyco_transf_4"/>
    <property type="match status" value="1"/>
</dbReference>
<dbReference type="Pfam" id="PF00534">
    <property type="entry name" value="Glycos_transf_1"/>
    <property type="match status" value="1"/>
</dbReference>
<dbReference type="PROSITE" id="PS50005">
    <property type="entry name" value="TPR"/>
    <property type="match status" value="1"/>
</dbReference>
<comment type="caution">
    <text evidence="6">The sequence shown here is derived from an EMBL/GenBank/DDBJ whole genome shotgun (WGS) entry which is preliminary data.</text>
</comment>
<dbReference type="PANTHER" id="PTHR45947">
    <property type="entry name" value="SULFOQUINOVOSYL TRANSFERASE SQD2"/>
    <property type="match status" value="1"/>
</dbReference>
<dbReference type="InterPro" id="IPR011990">
    <property type="entry name" value="TPR-like_helical_dom_sf"/>
</dbReference>
<dbReference type="CDD" id="cd03823">
    <property type="entry name" value="GT4_ExpE7-like"/>
    <property type="match status" value="1"/>
</dbReference>
<dbReference type="InterPro" id="IPR050194">
    <property type="entry name" value="Glycosyltransferase_grp1"/>
</dbReference>
<dbReference type="OrthoDB" id="9801573at2"/>
<feature type="repeat" description="TPR" evidence="1">
    <location>
        <begin position="53"/>
        <end position="86"/>
    </location>
</feature>
<reference evidence="6 7" key="1">
    <citation type="journal article" date="2014" name="Genome Announc.">
        <title>Draft Genome Sequence of Lutibaculum baratangense Strain AMV1T, Isolated from a Mud Volcano in Andamans, India.</title>
        <authorList>
            <person name="Singh A."/>
            <person name="Sreenivas A."/>
            <person name="Sathyanarayana Reddy G."/>
            <person name="Pinnaka A.K."/>
            <person name="Shivaji S."/>
        </authorList>
    </citation>
    <scope>NUCLEOTIDE SEQUENCE [LARGE SCALE GENOMIC DNA]</scope>
    <source>
        <strain evidence="6 7">AMV1</strain>
    </source>
</reference>
<keyword evidence="7" id="KW-1185">Reference proteome</keyword>
<dbReference type="InterPro" id="IPR001296">
    <property type="entry name" value="Glyco_trans_1"/>
</dbReference>
<evidence type="ECO:0000259" key="4">
    <source>
        <dbReference type="Pfam" id="PF13439"/>
    </source>
</evidence>
<evidence type="ECO:0008006" key="8">
    <source>
        <dbReference type="Google" id="ProtNLM"/>
    </source>
</evidence>
<dbReference type="EMBL" id="AWXZ01000040">
    <property type="protein sequence ID" value="ESR22638.1"/>
    <property type="molecule type" value="Genomic_DNA"/>
</dbReference>